<evidence type="ECO:0000256" key="2">
    <source>
        <dbReference type="ARBA" id="ARBA00022475"/>
    </source>
</evidence>
<feature type="transmembrane region" description="Helical" evidence="7">
    <location>
        <begin position="135"/>
        <end position="155"/>
    </location>
</feature>
<keyword evidence="10" id="KW-1185">Reference proteome</keyword>
<dbReference type="InterPro" id="IPR050790">
    <property type="entry name" value="ExbB/TolQ_transport"/>
</dbReference>
<dbReference type="PANTHER" id="PTHR30625:SF17">
    <property type="entry name" value="TOLQ-RELATED"/>
    <property type="match status" value="1"/>
</dbReference>
<accession>A0ABY7VRS9</accession>
<sequence>MLFSTLLTYAEAAQNSSSFKEIFAQGGLVLLVLVALSVFLIAIVALLFMTLREQVLIPNSFISEAASLTEKGDMEALSQLCKKSESPAGAIIGAAAEQMHADQASSYDMIKDAAESEGSHQIGIIHHKLSYVGDIAKIAPMIGLLGTVLGMMQAFSGLKQDFGAVKPIALADGIAQAMVTTAAGLIVGLIAMFCHSLLRQRAGHLTDILEQKSARVLRRFMKKA</sequence>
<reference evidence="9 10" key="1">
    <citation type="submission" date="2023-02" db="EMBL/GenBank/DDBJ databases">
        <title>Genome sequence of Lentisphaera profundi SAORIC-696.</title>
        <authorList>
            <person name="Kim e."/>
            <person name="Cho J.-C."/>
            <person name="Choi A."/>
            <person name="Kang I."/>
        </authorList>
    </citation>
    <scope>NUCLEOTIDE SEQUENCE [LARGE SCALE GENOMIC DNA]</scope>
    <source>
        <strain evidence="9 10">SAORIC-696</strain>
    </source>
</reference>
<keyword evidence="4 7" id="KW-1133">Transmembrane helix</keyword>
<evidence type="ECO:0000256" key="6">
    <source>
        <dbReference type="RuleBase" id="RU004057"/>
    </source>
</evidence>
<proteinExistence type="inferred from homology"/>
<keyword evidence="2" id="KW-1003">Cell membrane</keyword>
<keyword evidence="6" id="KW-0653">Protein transport</keyword>
<comment type="similarity">
    <text evidence="6">Belongs to the exbB/tolQ family.</text>
</comment>
<comment type="subcellular location">
    <subcellularLocation>
        <location evidence="1">Cell membrane</location>
        <topology evidence="1">Multi-pass membrane protein</topology>
    </subcellularLocation>
    <subcellularLocation>
        <location evidence="6">Membrane</location>
        <topology evidence="6">Multi-pass membrane protein</topology>
    </subcellularLocation>
</comment>
<keyword evidence="5 7" id="KW-0472">Membrane</keyword>
<dbReference type="EMBL" id="CP117811">
    <property type="protein sequence ID" value="WDE96586.1"/>
    <property type="molecule type" value="Genomic_DNA"/>
</dbReference>
<name>A0ABY7VRS9_9BACT</name>
<evidence type="ECO:0000256" key="4">
    <source>
        <dbReference type="ARBA" id="ARBA00022989"/>
    </source>
</evidence>
<evidence type="ECO:0000313" key="10">
    <source>
        <dbReference type="Proteomes" id="UP001214250"/>
    </source>
</evidence>
<evidence type="ECO:0000259" key="8">
    <source>
        <dbReference type="Pfam" id="PF01618"/>
    </source>
</evidence>
<gene>
    <name evidence="9" type="ORF">PQO03_01215</name>
</gene>
<dbReference type="Proteomes" id="UP001214250">
    <property type="component" value="Chromosome 1"/>
</dbReference>
<feature type="transmembrane region" description="Helical" evidence="7">
    <location>
        <begin position="175"/>
        <end position="198"/>
    </location>
</feature>
<evidence type="ECO:0000256" key="7">
    <source>
        <dbReference type="SAM" id="Phobius"/>
    </source>
</evidence>
<feature type="domain" description="MotA/TolQ/ExbB proton channel" evidence="8">
    <location>
        <begin position="85"/>
        <end position="210"/>
    </location>
</feature>
<protein>
    <submittedName>
        <fullName evidence="9">MotA/TolQ/ExbB proton channel family protein</fullName>
    </submittedName>
</protein>
<organism evidence="9 10">
    <name type="scientific">Lentisphaera profundi</name>
    <dbReference type="NCBI Taxonomy" id="1658616"/>
    <lineage>
        <taxon>Bacteria</taxon>
        <taxon>Pseudomonadati</taxon>
        <taxon>Lentisphaerota</taxon>
        <taxon>Lentisphaeria</taxon>
        <taxon>Lentisphaerales</taxon>
        <taxon>Lentisphaeraceae</taxon>
        <taxon>Lentisphaera</taxon>
    </lineage>
</organism>
<keyword evidence="3 7" id="KW-0812">Transmembrane</keyword>
<dbReference type="Pfam" id="PF01618">
    <property type="entry name" value="MotA_ExbB"/>
    <property type="match status" value="1"/>
</dbReference>
<dbReference type="RefSeq" id="WP_274150651.1">
    <property type="nucleotide sequence ID" value="NZ_CP117811.1"/>
</dbReference>
<dbReference type="InterPro" id="IPR002898">
    <property type="entry name" value="MotA_ExbB_proton_chnl"/>
</dbReference>
<evidence type="ECO:0000313" key="9">
    <source>
        <dbReference type="EMBL" id="WDE96586.1"/>
    </source>
</evidence>
<dbReference type="PANTHER" id="PTHR30625">
    <property type="entry name" value="PROTEIN TOLQ"/>
    <property type="match status" value="1"/>
</dbReference>
<evidence type="ECO:0000256" key="3">
    <source>
        <dbReference type="ARBA" id="ARBA00022692"/>
    </source>
</evidence>
<feature type="transmembrane region" description="Helical" evidence="7">
    <location>
        <begin position="22"/>
        <end position="48"/>
    </location>
</feature>
<keyword evidence="6" id="KW-0813">Transport</keyword>
<evidence type="ECO:0000256" key="5">
    <source>
        <dbReference type="ARBA" id="ARBA00023136"/>
    </source>
</evidence>
<evidence type="ECO:0000256" key="1">
    <source>
        <dbReference type="ARBA" id="ARBA00004651"/>
    </source>
</evidence>